<protein>
    <submittedName>
        <fullName evidence="1">Uncharacterized protein</fullName>
    </submittedName>
</protein>
<gene>
    <name evidence="1" type="ORF">MMAB1_2535</name>
</gene>
<dbReference type="Proteomes" id="UP000069850">
    <property type="component" value="Chromosome 1"/>
</dbReference>
<dbReference type="AlphaFoldDB" id="A0A0X3BNX3"/>
<dbReference type="InterPro" id="IPR053917">
    <property type="entry name" value="DUF6979"/>
</dbReference>
<organism evidence="1 2">
    <name type="scientific">Methanoculleus bourgensis</name>
    <dbReference type="NCBI Taxonomy" id="83986"/>
    <lineage>
        <taxon>Archaea</taxon>
        <taxon>Methanobacteriati</taxon>
        <taxon>Methanobacteriota</taxon>
        <taxon>Stenosarchaea group</taxon>
        <taxon>Methanomicrobia</taxon>
        <taxon>Methanomicrobiales</taxon>
        <taxon>Methanomicrobiaceae</taxon>
        <taxon>Methanoculleus</taxon>
    </lineage>
</organism>
<dbReference type="OrthoDB" id="147970at2157"/>
<dbReference type="KEGG" id="mema:MMAB1_2535"/>
<dbReference type="EMBL" id="LT158599">
    <property type="protein sequence ID" value="CVK33748.1"/>
    <property type="molecule type" value="Genomic_DNA"/>
</dbReference>
<sequence length="124" mass="13880">MGNYGRAAVRAVKLIHDGTCKNPEDAWRKALNEYTHSESSRNKSCPREAFLGLCEEGMVMGIPAGDYTSSTKNKAYAINAVGILRESKRELKQKDLWKRAAPGTDHHNGQMDVVLSLWEQGFIR</sequence>
<accession>A0A0X3BNX3</accession>
<evidence type="ECO:0000313" key="2">
    <source>
        <dbReference type="Proteomes" id="UP000069850"/>
    </source>
</evidence>
<dbReference type="GeneID" id="43321717"/>
<dbReference type="RefSeq" id="WP_157203691.1">
    <property type="nucleotide sequence ID" value="NZ_LT158599.1"/>
</dbReference>
<name>A0A0X3BNX3_9EURY</name>
<reference evidence="1 2" key="1">
    <citation type="submission" date="2016-01" db="EMBL/GenBank/DDBJ databases">
        <authorList>
            <person name="Manzoor S."/>
        </authorList>
    </citation>
    <scope>NUCLEOTIDE SEQUENCE [LARGE SCALE GENOMIC DNA]</scope>
    <source>
        <strain evidence="1">Methanoculleus sp MAB1</strain>
    </source>
</reference>
<dbReference type="Pfam" id="PF22399">
    <property type="entry name" value="DUF6979"/>
    <property type="match status" value="1"/>
</dbReference>
<evidence type="ECO:0000313" key="1">
    <source>
        <dbReference type="EMBL" id="CVK33748.1"/>
    </source>
</evidence>
<proteinExistence type="predicted"/>